<feature type="region of interest" description="Disordered" evidence="1">
    <location>
        <begin position="55"/>
        <end position="78"/>
    </location>
</feature>
<feature type="compositionally biased region" description="Basic residues" evidence="1">
    <location>
        <begin position="204"/>
        <end position="214"/>
    </location>
</feature>
<dbReference type="EMBL" id="ML014111">
    <property type="protein sequence ID" value="RKP04339.1"/>
    <property type="molecule type" value="Genomic_DNA"/>
</dbReference>
<dbReference type="Proteomes" id="UP000274922">
    <property type="component" value="Unassembled WGS sequence"/>
</dbReference>
<evidence type="ECO:0000313" key="3">
    <source>
        <dbReference type="Proteomes" id="UP000274922"/>
    </source>
</evidence>
<evidence type="ECO:0000256" key="1">
    <source>
        <dbReference type="SAM" id="MobiDB-lite"/>
    </source>
</evidence>
<feature type="compositionally biased region" description="Pro residues" evidence="1">
    <location>
        <begin position="60"/>
        <end position="77"/>
    </location>
</feature>
<dbReference type="AlphaFoldDB" id="A0A4V1IVK1"/>
<evidence type="ECO:0000313" key="2">
    <source>
        <dbReference type="EMBL" id="RKP04339.1"/>
    </source>
</evidence>
<feature type="region of interest" description="Disordered" evidence="1">
    <location>
        <begin position="202"/>
        <end position="495"/>
    </location>
</feature>
<sequence length="661" mass="66407">MPVQLTPRRVYPGMASDVNESATGAAGTSPGYYAATGAAAAPVGVGGVLVVGGGGAAPPGTGPPHGAHPPPRPPLPQPTDLAFSSAVEDLLVVFPEHLLASSPHIQAYALDILARWGRWTRKGRAPALCFEAACAGAERFLARCGWEPDRHTAKIDAVLARVLSGLVVEAVEPGAGGAVREKAIGILADEFLARARNPRVVQGAKRRVRIRKGITKGARSRPFPRLPDDAGSTSDPGAPPPVPPPHGSSPPHHPAHEASGLPAPTATASHGPGRYVADPIERTQSASPGVSGPRDVRASPGQPAGILISPRQASAASSAAARALTSNLAPGPPPPPPPPPTESRRPSFPDVVPPRRSSAGSEETRHLPPTPLSAAPPQTAPHPPNAMPLGHPPLVATSSPPSTLYGYPAGHDPFAPGPPGGGSMPMYAGSAGGHPGSVLPSGGGGTGLPGPLTRLSDANRASSSGGSIPQRAASHSYRSVGPVGSASGSASGNASDGSELDYMGSYYSSILGDAPGMPEALPANTISLGMGVGGLRRPSAIAVASSSANGGMGHGGGNGNGIGSAHGPSFRMPPRTNSTAGAGEMHDYEPMAQQLVHPPSHGPPLPPVRRAPPTLGMSLGSSGVMGSSVPASMPLYDEKRPDGLHSVMEEYASSHGSLDYA</sequence>
<feature type="compositionally biased region" description="Pro residues" evidence="1">
    <location>
        <begin position="237"/>
        <end position="252"/>
    </location>
</feature>
<feature type="compositionally biased region" description="Low complexity" evidence="1">
    <location>
        <begin position="479"/>
        <end position="495"/>
    </location>
</feature>
<gene>
    <name evidence="2" type="ORF">CXG81DRAFT_16307</name>
</gene>
<feature type="compositionally biased region" description="Low complexity" evidence="1">
    <location>
        <begin position="611"/>
        <end position="626"/>
    </location>
</feature>
<reference evidence="3" key="1">
    <citation type="journal article" date="2018" name="Nat. Microbiol.">
        <title>Leveraging single-cell genomics to expand the fungal tree of life.</title>
        <authorList>
            <person name="Ahrendt S.R."/>
            <person name="Quandt C.A."/>
            <person name="Ciobanu D."/>
            <person name="Clum A."/>
            <person name="Salamov A."/>
            <person name="Andreopoulos B."/>
            <person name="Cheng J.F."/>
            <person name="Woyke T."/>
            <person name="Pelin A."/>
            <person name="Henrissat B."/>
            <person name="Reynolds N.K."/>
            <person name="Benny G.L."/>
            <person name="Smith M.E."/>
            <person name="James T.Y."/>
            <person name="Grigoriev I.V."/>
        </authorList>
    </citation>
    <scope>NUCLEOTIDE SEQUENCE [LARGE SCALE GENOMIC DNA]</scope>
    <source>
        <strain evidence="3">ATCC 52028</strain>
    </source>
</reference>
<keyword evidence="3" id="KW-1185">Reference proteome</keyword>
<accession>A0A4V1IVK1</accession>
<organism evidence="2 3">
    <name type="scientific">Caulochytrium protostelioides</name>
    <dbReference type="NCBI Taxonomy" id="1555241"/>
    <lineage>
        <taxon>Eukaryota</taxon>
        <taxon>Fungi</taxon>
        <taxon>Fungi incertae sedis</taxon>
        <taxon>Chytridiomycota</taxon>
        <taxon>Chytridiomycota incertae sedis</taxon>
        <taxon>Chytridiomycetes</taxon>
        <taxon>Caulochytriales</taxon>
        <taxon>Caulochytriaceae</taxon>
        <taxon>Caulochytrium</taxon>
    </lineage>
</organism>
<feature type="compositionally biased region" description="Pro residues" evidence="1">
    <location>
        <begin position="600"/>
        <end position="610"/>
    </location>
</feature>
<feature type="compositionally biased region" description="Low complexity" evidence="1">
    <location>
        <begin position="313"/>
        <end position="323"/>
    </location>
</feature>
<feature type="compositionally biased region" description="Pro residues" evidence="1">
    <location>
        <begin position="330"/>
        <end position="341"/>
    </location>
</feature>
<proteinExistence type="predicted"/>
<feature type="region of interest" description="Disordered" evidence="1">
    <location>
        <begin position="597"/>
        <end position="626"/>
    </location>
</feature>
<name>A0A4V1IVK1_9FUNG</name>
<feature type="compositionally biased region" description="Gly residues" evidence="1">
    <location>
        <begin position="430"/>
        <end position="448"/>
    </location>
</feature>
<protein>
    <submittedName>
        <fullName evidence="2">Uncharacterized protein</fullName>
    </submittedName>
</protein>
<dbReference type="OrthoDB" id="2162794at2759"/>